<reference evidence="5" key="3">
    <citation type="journal article" date="2012" name="PLoS Pathog.">
        <title>Comparative genomics of the apicomplexan parasites Toxoplasma gondii and Neospora caninum: Coccidia differing in host range and transmission strategy.</title>
        <authorList>
            <person name="Reid A.J."/>
            <person name="Vermont S.J."/>
            <person name="Cotton J.A."/>
            <person name="Harris D."/>
            <person name="Hill-Cawthorne G.A."/>
            <person name="Konen-Waisman S."/>
            <person name="Latham S.M."/>
            <person name="Mourier T."/>
            <person name="Norton R."/>
            <person name="Quail M.A."/>
            <person name="Sanders M."/>
            <person name="Shanmugam D."/>
            <person name="Sohal A."/>
            <person name="Wasmuth J.D."/>
            <person name="Brunk B."/>
            <person name="Grigg M.E."/>
            <person name="Howard J.C."/>
            <person name="Parkinson J."/>
            <person name="Roos D.S."/>
            <person name="Trees A.J."/>
            <person name="Berriman M."/>
            <person name="Pain A."/>
            <person name="Wastling J.M."/>
        </authorList>
    </citation>
    <scope>NUCLEOTIDE SEQUENCE [LARGE SCALE GENOMIC DNA]</scope>
    <source>
        <strain evidence="5">Liverpool</strain>
    </source>
</reference>
<feature type="compositionally biased region" description="Low complexity" evidence="2">
    <location>
        <begin position="104"/>
        <end position="116"/>
    </location>
</feature>
<name>F0VCB0_NEOCL</name>
<feature type="compositionally biased region" description="Polar residues" evidence="2">
    <location>
        <begin position="1262"/>
        <end position="1278"/>
    </location>
</feature>
<feature type="compositionally biased region" description="Low complexity" evidence="2">
    <location>
        <begin position="160"/>
        <end position="171"/>
    </location>
</feature>
<dbReference type="OrthoDB" id="334039at2759"/>
<evidence type="ECO:0000313" key="4">
    <source>
        <dbReference type="EMBL" id="CEL68559.1"/>
    </source>
</evidence>
<feature type="region of interest" description="Disordered" evidence="2">
    <location>
        <begin position="776"/>
        <end position="937"/>
    </location>
</feature>
<dbReference type="RefSeq" id="XP_003881277.1">
    <property type="nucleotide sequence ID" value="XM_003881228.1"/>
</dbReference>
<keyword evidence="5" id="KW-1185">Reference proteome</keyword>
<sequence length="1413" mass="150344">MEDDEQEPPALSDDMAVASEASSPRSRDAFRGSLSMAMLCGDDEALPESPTPSSSYSSPSSPSVASSCAEDHESSLVSPSPSGPELEGRSDPPLSSLERKSESGHSTAASSSSSSHPTLAPTVSAPGTQQPAPPPPPLSPPRQPLSPVASPASRVPPSPTDQSSPSHSPPSRHLQYLFPFSEKQSESYNLSSSLSSPSNSLSSSASASLSSSSASPLAAHPFFPFRDQLQEKAADSQFLSSAGSLLWRFGKKIGTSGKAAAEAAAHAAARAALVTVGEPTILAPPVSPGEERRGSANAGENDGGRVRVSEGQRAGKEEREEKREEEGRETGGLSRRCRREEGEERNEEGVPDDAGGGEHGRGREEGKTPYKRQREGPSEEELKPEIEARRQPLQAHHEGFAQRSCLPSYPPNADTNPSSSAASPPSCEAWTSPVAARHVSAMDGDTPEGDDDGIPRKEVDKEIRRLQEEIVEALCAAAAPAAATAALTATEAAVRSLETSSARNAASGRERCAREWRADAGAVAAATAVALYEDDALLSNVRSLVDTMAALRGSLRRTSRGGKSSLRAAESPAGDESGGAEAGQAESEEESNARQRPTASSAASRAPSEPSACGRCGRCAGRDSGASPVGSAPGETARLLEKIQTQQFELDRLRDTNDRQGKQLLQLTLQLTSLKTEAEERSLHEKERAEQEQARERQERERERERMHAEERQAELSAQHQRELEELAAAAAESFDLKCHLQDLAKTCSLAQDRQRALEEEIAGLRKDLADRDAKLEGLTQLPSTSLSSAEAAAADEAGQARPEDEKREAISSCSVEGDESQRKGRAPDAGARAPTVSVAVQATPAGEGYRAGFDGGVHAGKDERQSRRQSPTSRLPDAREGQGDRQACGARGGERAENTEREPPANVDSQPAKVADQASSLGAEESAVSGEAGHAEALSRKVAMLQFELESVKARDTCERRRQQQQIQDLKLLCIKEKTKREKAEAECQRLMAAALEQQLLELQQRQQSLGDDGFPEAAPRNRLGSPPSSLRRHSAAPQSGGAQEPGAKEAGTTQQSCRRLEHVPGGDRPVGAPAKEGVGRVEETHVDAMKGQKDRDGAEAFPASAHASQAALRELHDAYESLKEEFSQLSVAQTLLQNDVARKAEIIAFLVKKYALNEEAFRGPLPAASSFGWKKLAAAAAEAVGGTAGHSSLSLDEMQKVVEETLLENIRLRTDLATLAEDFGRLLKAQRAEQDVAVPVLSSSAHSSSSADQMLRNGDSHSPPSQQNSTPRASSATKRDPSEVTMLANGARRNFSGETRPQQDERGEPDRRTGAQAGEGASSVSPEEGRGPLSERTPSADRDVKETRAPEEKEKKTVFLSSRCTRLPGHAPQPEKGGTYGKGEDKRGDESCSPLSDFEASSEVILFRADA</sequence>
<feature type="compositionally biased region" description="Basic and acidic residues" evidence="2">
    <location>
        <begin position="302"/>
        <end position="329"/>
    </location>
</feature>
<dbReference type="GeneID" id="13440229"/>
<feature type="compositionally biased region" description="Low complexity" evidence="2">
    <location>
        <begin position="189"/>
        <end position="219"/>
    </location>
</feature>
<dbReference type="OMA" id="KCHLQDL"/>
<feature type="region of interest" description="Disordered" evidence="2">
    <location>
        <begin position="495"/>
        <end position="514"/>
    </location>
</feature>
<proteinExistence type="predicted"/>
<feature type="compositionally biased region" description="Low complexity" evidence="2">
    <location>
        <begin position="1244"/>
        <end position="1253"/>
    </location>
</feature>
<feature type="region of interest" description="Disordered" evidence="2">
    <location>
        <begin position="677"/>
        <end position="721"/>
    </location>
</feature>
<dbReference type="EMBL" id="FR823385">
    <property type="protein sequence ID" value="CBZ51244.1"/>
    <property type="molecule type" value="Genomic_DNA"/>
</dbReference>
<dbReference type="VEuPathDB" id="ToxoDB:NCLIV_043120"/>
<accession>F0VCB0</accession>
<reference evidence="3" key="1">
    <citation type="submission" date="2011-02" db="EMBL/GenBank/DDBJ databases">
        <authorList>
            <person name="Aslett M."/>
        </authorList>
    </citation>
    <scope>NUCLEOTIDE SEQUENCE</scope>
    <source>
        <strain evidence="3">Liverpool</strain>
    </source>
</reference>
<gene>
    <name evidence="4" type="ORF">BN1204_043120</name>
    <name evidence="3" type="ORF">NCLIV_043120</name>
</gene>
<dbReference type="EMBL" id="LN714484">
    <property type="protein sequence ID" value="CEL68559.1"/>
    <property type="molecule type" value="Genomic_DNA"/>
</dbReference>
<dbReference type="Proteomes" id="UP000007494">
    <property type="component" value="Chromosome IX"/>
</dbReference>
<dbReference type="eggNOG" id="ENOG502SYT1">
    <property type="taxonomic scope" value="Eukaryota"/>
</dbReference>
<reference evidence="3" key="2">
    <citation type="submission" date="2011-03" db="EMBL/GenBank/DDBJ databases">
        <title>Comparative genomics and transcriptomics of Neospora caninum and Toxoplasma gondii.</title>
        <authorList>
            <person name="Reid A.J."/>
            <person name="Sohal A."/>
            <person name="Harris D."/>
            <person name="Quail M."/>
            <person name="Sanders M."/>
            <person name="Berriman M."/>
            <person name="Wastling J.M."/>
            <person name="Pain A."/>
        </authorList>
    </citation>
    <scope>NUCLEOTIDE SEQUENCE</scope>
    <source>
        <strain evidence="3">Liverpool</strain>
    </source>
</reference>
<feature type="coiled-coil region" evidence="1">
    <location>
        <begin position="1107"/>
        <end position="1134"/>
    </location>
</feature>
<feature type="compositionally biased region" description="Low complexity" evidence="2">
    <location>
        <begin position="561"/>
        <end position="575"/>
    </location>
</feature>
<protein>
    <submittedName>
        <fullName evidence="3">Uncharacterized protein</fullName>
    </submittedName>
</protein>
<feature type="compositionally biased region" description="Low complexity" evidence="2">
    <location>
        <begin position="411"/>
        <end position="426"/>
    </location>
</feature>
<evidence type="ECO:0000256" key="2">
    <source>
        <dbReference type="SAM" id="MobiDB-lite"/>
    </source>
</evidence>
<feature type="compositionally biased region" description="Basic and acidic residues" evidence="2">
    <location>
        <begin position="1303"/>
        <end position="1315"/>
    </location>
</feature>
<evidence type="ECO:0000313" key="5">
    <source>
        <dbReference type="Proteomes" id="UP000007494"/>
    </source>
</evidence>
<feature type="region of interest" description="Disordered" evidence="2">
    <location>
        <begin position="1"/>
        <end position="219"/>
    </location>
</feature>
<feature type="region of interest" description="Disordered" evidence="2">
    <location>
        <begin position="1242"/>
        <end position="1413"/>
    </location>
</feature>
<feature type="compositionally biased region" description="Pro residues" evidence="2">
    <location>
        <begin position="131"/>
        <end position="144"/>
    </location>
</feature>
<feature type="compositionally biased region" description="Basic and acidic residues" evidence="2">
    <location>
        <begin position="356"/>
        <end position="400"/>
    </location>
</feature>
<dbReference type="InParanoid" id="F0VCB0"/>
<reference evidence="4" key="4">
    <citation type="journal article" date="2015" name="PLoS ONE">
        <title>Comprehensive Evaluation of Toxoplasma gondii VEG and Neospora caninum LIV Genomes with Tachyzoite Stage Transcriptome and Proteome Defines Novel Transcript Features.</title>
        <authorList>
            <person name="Ramaprasad A."/>
            <person name="Mourier T."/>
            <person name="Naeem R."/>
            <person name="Malas T.B."/>
            <person name="Moussa E."/>
            <person name="Panigrahi A."/>
            <person name="Vermont S.J."/>
            <person name="Otto T.D."/>
            <person name="Wastling J."/>
            <person name="Pain A."/>
        </authorList>
    </citation>
    <scope>NUCLEOTIDE SEQUENCE</scope>
    <source>
        <strain evidence="4">Liverpool</strain>
    </source>
</reference>
<keyword evidence="1" id="KW-0175">Coiled coil</keyword>
<feature type="compositionally biased region" description="Basic and acidic residues" evidence="2">
    <location>
        <begin position="1340"/>
        <end position="1359"/>
    </location>
</feature>
<feature type="compositionally biased region" description="Low complexity" evidence="2">
    <location>
        <begin position="594"/>
        <end position="612"/>
    </location>
</feature>
<feature type="region of interest" description="Disordered" evidence="2">
    <location>
        <begin position="556"/>
        <end position="634"/>
    </location>
</feature>
<feature type="compositionally biased region" description="Low complexity" evidence="2">
    <location>
        <begin position="47"/>
        <end position="67"/>
    </location>
</feature>
<feature type="region of interest" description="Disordered" evidence="2">
    <location>
        <begin position="1012"/>
        <end position="1077"/>
    </location>
</feature>
<feature type="coiled-coil region" evidence="1">
    <location>
        <begin position="741"/>
        <end position="768"/>
    </location>
</feature>
<evidence type="ECO:0000256" key="1">
    <source>
        <dbReference type="SAM" id="Coils"/>
    </source>
</evidence>
<evidence type="ECO:0000313" key="3">
    <source>
        <dbReference type="EMBL" id="CBZ51244.1"/>
    </source>
</evidence>
<feature type="region of interest" description="Disordered" evidence="2">
    <location>
        <begin position="275"/>
        <end position="459"/>
    </location>
</feature>
<feature type="compositionally biased region" description="Basic and acidic residues" evidence="2">
    <location>
        <begin position="893"/>
        <end position="904"/>
    </location>
</feature>
<organism evidence="3 5">
    <name type="scientific">Neospora caninum (strain Liverpool)</name>
    <dbReference type="NCBI Taxonomy" id="572307"/>
    <lineage>
        <taxon>Eukaryota</taxon>
        <taxon>Sar</taxon>
        <taxon>Alveolata</taxon>
        <taxon>Apicomplexa</taxon>
        <taxon>Conoidasida</taxon>
        <taxon>Coccidia</taxon>
        <taxon>Eucoccidiorida</taxon>
        <taxon>Eimeriorina</taxon>
        <taxon>Sarcocystidae</taxon>
        <taxon>Neospora</taxon>
    </lineage>
</organism>